<dbReference type="Proteomes" id="UP001058974">
    <property type="component" value="Chromosome 5"/>
</dbReference>
<dbReference type="AlphaFoldDB" id="A0A9D4WII5"/>
<dbReference type="EMBL" id="JAMSHJ010000005">
    <property type="protein sequence ID" value="KAI5402357.1"/>
    <property type="molecule type" value="Genomic_DNA"/>
</dbReference>
<proteinExistence type="predicted"/>
<accession>A0A9D4WII5</accession>
<evidence type="ECO:0000313" key="3">
    <source>
        <dbReference type="Proteomes" id="UP001058974"/>
    </source>
</evidence>
<gene>
    <name evidence="2" type="ORF">KIW84_050103</name>
</gene>
<reference evidence="2 3" key="1">
    <citation type="journal article" date="2022" name="Nat. Genet.">
        <title>Improved pea reference genome and pan-genome highlight genomic features and evolutionary characteristics.</title>
        <authorList>
            <person name="Yang T."/>
            <person name="Liu R."/>
            <person name="Luo Y."/>
            <person name="Hu S."/>
            <person name="Wang D."/>
            <person name="Wang C."/>
            <person name="Pandey M.K."/>
            <person name="Ge S."/>
            <person name="Xu Q."/>
            <person name="Li N."/>
            <person name="Li G."/>
            <person name="Huang Y."/>
            <person name="Saxena R.K."/>
            <person name="Ji Y."/>
            <person name="Li M."/>
            <person name="Yan X."/>
            <person name="He Y."/>
            <person name="Liu Y."/>
            <person name="Wang X."/>
            <person name="Xiang C."/>
            <person name="Varshney R.K."/>
            <person name="Ding H."/>
            <person name="Gao S."/>
            <person name="Zong X."/>
        </authorList>
    </citation>
    <scope>NUCLEOTIDE SEQUENCE [LARGE SCALE GENOMIC DNA]</scope>
    <source>
        <strain evidence="2 3">cv. Zhongwan 6</strain>
    </source>
</reference>
<protein>
    <submittedName>
        <fullName evidence="2">Uncharacterized protein</fullName>
    </submittedName>
</protein>
<comment type="caution">
    <text evidence="2">The sequence shown here is derived from an EMBL/GenBank/DDBJ whole genome shotgun (WGS) entry which is preliminary data.</text>
</comment>
<dbReference type="Gramene" id="Psat05G0010300-T1">
    <property type="protein sequence ID" value="KAI5402357.1"/>
    <property type="gene ID" value="KIW84_050103"/>
</dbReference>
<name>A0A9D4WII5_PEA</name>
<keyword evidence="3" id="KW-1185">Reference proteome</keyword>
<sequence length="199" mass="22671">MASKRGRLTRGSSSRAAHTPNAFTFPNLKFLFKAHADKYLKLMDYHIMRERAFTYEDLQGFGEVAEVLQKRQVTSNQSQFIVKRCLGLLALLRGGPIDLGRLIYENIKYMVNAAQRACGHFCVINELCRRVCVPAYPEDEIISPKTPLNASAIRRMQNMHQGEDVQNDQEDNQAGNDEGFYQPQMQNQLEQSKCKVIGL</sequence>
<evidence type="ECO:0000256" key="1">
    <source>
        <dbReference type="SAM" id="MobiDB-lite"/>
    </source>
</evidence>
<evidence type="ECO:0000313" key="2">
    <source>
        <dbReference type="EMBL" id="KAI5402357.1"/>
    </source>
</evidence>
<feature type="region of interest" description="Disordered" evidence="1">
    <location>
        <begin position="162"/>
        <end position="182"/>
    </location>
</feature>
<organism evidence="2 3">
    <name type="scientific">Pisum sativum</name>
    <name type="common">Garden pea</name>
    <name type="synonym">Lathyrus oleraceus</name>
    <dbReference type="NCBI Taxonomy" id="3888"/>
    <lineage>
        <taxon>Eukaryota</taxon>
        <taxon>Viridiplantae</taxon>
        <taxon>Streptophyta</taxon>
        <taxon>Embryophyta</taxon>
        <taxon>Tracheophyta</taxon>
        <taxon>Spermatophyta</taxon>
        <taxon>Magnoliopsida</taxon>
        <taxon>eudicotyledons</taxon>
        <taxon>Gunneridae</taxon>
        <taxon>Pentapetalae</taxon>
        <taxon>rosids</taxon>
        <taxon>fabids</taxon>
        <taxon>Fabales</taxon>
        <taxon>Fabaceae</taxon>
        <taxon>Papilionoideae</taxon>
        <taxon>50 kb inversion clade</taxon>
        <taxon>NPAAA clade</taxon>
        <taxon>Hologalegina</taxon>
        <taxon>IRL clade</taxon>
        <taxon>Fabeae</taxon>
        <taxon>Lathyrus</taxon>
    </lineage>
</organism>